<dbReference type="InterPro" id="IPR050744">
    <property type="entry name" value="AI-2_Isomerase_LsrG"/>
</dbReference>
<gene>
    <name evidence="2" type="ORF">UFOPK2579_00271</name>
</gene>
<dbReference type="GO" id="GO:0003824">
    <property type="term" value="F:catalytic activity"/>
    <property type="evidence" value="ECO:0007669"/>
    <property type="project" value="TreeGrafter"/>
</dbReference>
<dbReference type="SUPFAM" id="SSF54909">
    <property type="entry name" value="Dimeric alpha+beta barrel"/>
    <property type="match status" value="1"/>
</dbReference>
<dbReference type="InterPro" id="IPR007138">
    <property type="entry name" value="ABM_dom"/>
</dbReference>
<dbReference type="Pfam" id="PF03992">
    <property type="entry name" value="ABM"/>
    <property type="match status" value="1"/>
</dbReference>
<feature type="domain" description="ABM" evidence="1">
    <location>
        <begin position="9"/>
        <end position="99"/>
    </location>
</feature>
<dbReference type="PANTHER" id="PTHR33336:SF3">
    <property type="entry name" value="ABM DOMAIN-CONTAINING PROTEIN"/>
    <property type="match status" value="1"/>
</dbReference>
<dbReference type="PANTHER" id="PTHR33336">
    <property type="entry name" value="QUINOL MONOOXYGENASE YGIN-RELATED"/>
    <property type="match status" value="1"/>
</dbReference>
<accession>A0A6J6NRL2</accession>
<sequence>MTDLPADALRVVATLPVQPEHVAAARTALAALAAVSLAQDEGCLQYDAFESGTVPGTLVTVEAWTTQAAMDAHMSAPHVAEAFTVVGPLLAGDVAIHTLSPL</sequence>
<evidence type="ECO:0000313" key="2">
    <source>
        <dbReference type="EMBL" id="CAB4688806.1"/>
    </source>
</evidence>
<dbReference type="AlphaFoldDB" id="A0A6J6NRL2"/>
<evidence type="ECO:0000259" key="1">
    <source>
        <dbReference type="PROSITE" id="PS51725"/>
    </source>
</evidence>
<dbReference type="PROSITE" id="PS51725">
    <property type="entry name" value="ABM"/>
    <property type="match status" value="1"/>
</dbReference>
<dbReference type="Gene3D" id="3.30.70.100">
    <property type="match status" value="1"/>
</dbReference>
<name>A0A6J6NRL2_9ZZZZ</name>
<reference evidence="2" key="1">
    <citation type="submission" date="2020-05" db="EMBL/GenBank/DDBJ databases">
        <authorList>
            <person name="Chiriac C."/>
            <person name="Salcher M."/>
            <person name="Ghai R."/>
            <person name="Kavagutti S V."/>
        </authorList>
    </citation>
    <scope>NUCLEOTIDE SEQUENCE</scope>
</reference>
<protein>
    <submittedName>
        <fullName evidence="2">Unannotated protein</fullName>
    </submittedName>
</protein>
<dbReference type="EMBL" id="CAEZXR010000019">
    <property type="protein sequence ID" value="CAB4688806.1"/>
    <property type="molecule type" value="Genomic_DNA"/>
</dbReference>
<proteinExistence type="predicted"/>
<dbReference type="InterPro" id="IPR011008">
    <property type="entry name" value="Dimeric_a/b-barrel"/>
</dbReference>
<organism evidence="2">
    <name type="scientific">freshwater metagenome</name>
    <dbReference type="NCBI Taxonomy" id="449393"/>
    <lineage>
        <taxon>unclassified sequences</taxon>
        <taxon>metagenomes</taxon>
        <taxon>ecological metagenomes</taxon>
    </lineage>
</organism>